<sequence>MDPIGFFKNRPSYVVALGIVLLIVACIIAYIELYKSEKPADTTLRVISIISFVVAMILILGIVFFKGYSMFCGGSTTEEVTRYANSNDIEVQ</sequence>
<reference evidence="10" key="1">
    <citation type="journal article" date="2017" name="BMC Genomics">
        <title>Genomic characterization of two novel pathogenic avipoxviruses isolated from pacific shearwaters (Ardenna spp.).</title>
        <authorList>
            <person name="Sarker S."/>
            <person name="Das S."/>
            <person name="Lavers J.L."/>
            <person name="Hutton I."/>
            <person name="Helbig K."/>
            <person name="Imbery J."/>
            <person name="Upton C."/>
            <person name="Raidal S.R."/>
        </authorList>
    </citation>
    <scope>NUCLEOTIDE SEQUENCE [LARGE SCALE GENOMIC DNA]</scope>
    <source>
        <strain evidence="10">SWPV-2</strain>
    </source>
</reference>
<proteinExistence type="predicted"/>
<feature type="transmembrane region" description="Helical" evidence="9">
    <location>
        <begin position="12"/>
        <end position="31"/>
    </location>
</feature>
<evidence type="ECO:0000256" key="7">
    <source>
        <dbReference type="ARBA" id="ARBA00023136"/>
    </source>
</evidence>
<keyword evidence="6 9" id="KW-1133">Transmembrane helix</keyword>
<evidence type="ECO:0000256" key="3">
    <source>
        <dbReference type="ARBA" id="ARBA00022692"/>
    </source>
</evidence>
<accession>A0A1V0QGK1</accession>
<evidence type="ECO:0000313" key="10">
    <source>
        <dbReference type="EMBL" id="ARE67489.1"/>
    </source>
</evidence>
<keyword evidence="8" id="KW-1015">Disulfide bond</keyword>
<dbReference type="GO" id="GO:0019031">
    <property type="term" value="C:viral envelope"/>
    <property type="evidence" value="ECO:0007669"/>
    <property type="project" value="UniProtKB-KW"/>
</dbReference>
<evidence type="ECO:0000256" key="1">
    <source>
        <dbReference type="ARBA" id="ARBA00004385"/>
    </source>
</evidence>
<keyword evidence="5" id="KW-0261">Viral envelope protein</keyword>
<evidence type="ECO:0000256" key="6">
    <source>
        <dbReference type="ARBA" id="ARBA00022989"/>
    </source>
</evidence>
<evidence type="ECO:0000256" key="2">
    <source>
        <dbReference type="ARBA" id="ARBA00022553"/>
    </source>
</evidence>
<name>A0A1V0QGK1_CNPV</name>
<gene>
    <name evidence="10" type="primary">SWPV2-238</name>
</gene>
<protein>
    <submittedName>
        <fullName evidence="10">SWPV2-ORF238</fullName>
    </submittedName>
</protein>
<dbReference type="Pfam" id="PF05767">
    <property type="entry name" value="Pox_A14"/>
    <property type="match status" value="1"/>
</dbReference>
<evidence type="ECO:0000256" key="4">
    <source>
        <dbReference type="ARBA" id="ARBA00022844"/>
    </source>
</evidence>
<evidence type="ECO:0000256" key="8">
    <source>
        <dbReference type="ARBA" id="ARBA00023157"/>
    </source>
</evidence>
<keyword evidence="4" id="KW-0946">Virion</keyword>
<organism evidence="10">
    <name type="scientific">Shearwaterpox virus</name>
    <dbReference type="NCBI Taxonomy" id="1974596"/>
    <lineage>
        <taxon>Viruses</taxon>
        <taxon>Varidnaviria</taxon>
        <taxon>Bamfordvirae</taxon>
        <taxon>Nucleocytoviricota</taxon>
        <taxon>Pokkesviricetes</taxon>
        <taxon>Chitovirales</taxon>
        <taxon>Poxviridae</taxon>
        <taxon>Chordopoxvirinae</taxon>
        <taxon>Avipoxvirus</taxon>
        <taxon>Avipoxvirus canarypox</taxon>
        <taxon>Canarypox virus</taxon>
    </lineage>
</organism>
<keyword evidence="3 9" id="KW-0812">Transmembrane</keyword>
<dbReference type="InterPro" id="IPR008785">
    <property type="entry name" value="Poxvirus_A14"/>
</dbReference>
<keyword evidence="2" id="KW-0597">Phosphoprotein</keyword>
<dbReference type="GO" id="GO:0055036">
    <property type="term" value="C:virion membrane"/>
    <property type="evidence" value="ECO:0007669"/>
    <property type="project" value="UniProtKB-SubCell"/>
</dbReference>
<comment type="subcellular location">
    <subcellularLocation>
        <location evidence="1">Virion membrane</location>
        <topology evidence="1">Multi-pass membrane protein</topology>
    </subcellularLocation>
</comment>
<dbReference type="EMBL" id="KX857215">
    <property type="protein sequence ID" value="ARE67489.1"/>
    <property type="molecule type" value="Genomic_DNA"/>
</dbReference>
<keyword evidence="7 9" id="KW-0472">Membrane</keyword>
<feature type="transmembrane region" description="Helical" evidence="9">
    <location>
        <begin position="43"/>
        <end position="65"/>
    </location>
</feature>
<evidence type="ECO:0000256" key="5">
    <source>
        <dbReference type="ARBA" id="ARBA00022879"/>
    </source>
</evidence>
<evidence type="ECO:0000256" key="9">
    <source>
        <dbReference type="SAM" id="Phobius"/>
    </source>
</evidence>
<dbReference type="Proteomes" id="UP000319767">
    <property type="component" value="Segment"/>
</dbReference>